<name>A0A2V1HRG6_9MICO</name>
<dbReference type="CDD" id="cd04301">
    <property type="entry name" value="NAT_SF"/>
    <property type="match status" value="1"/>
</dbReference>
<organism evidence="2 3">
    <name type="scientific">Amnibacterium flavum</name>
    <dbReference type="NCBI Taxonomy" id="2173173"/>
    <lineage>
        <taxon>Bacteria</taxon>
        <taxon>Bacillati</taxon>
        <taxon>Actinomycetota</taxon>
        <taxon>Actinomycetes</taxon>
        <taxon>Micrococcales</taxon>
        <taxon>Microbacteriaceae</taxon>
        <taxon>Amnibacterium</taxon>
    </lineage>
</organism>
<evidence type="ECO:0000313" key="2">
    <source>
        <dbReference type="EMBL" id="PVZ94921.1"/>
    </source>
</evidence>
<dbReference type="InterPro" id="IPR000182">
    <property type="entry name" value="GNAT_dom"/>
</dbReference>
<sequence>MQSRTLYQLLRLRIDVFVVEQHAAYADIDGRDAEPGALLVWAEDESGTVISTARVLREPGGMRIGRVATAPSARGRGIAAAIMRHSISLCGDAEILLDAQAQLTDWYAGFGFELAGGEYLEDGIPHFPMRRPAVGA</sequence>
<dbReference type="PROSITE" id="PS51186">
    <property type="entry name" value="GNAT"/>
    <property type="match status" value="1"/>
</dbReference>
<comment type="caution">
    <text evidence="2">The sequence shown here is derived from an EMBL/GenBank/DDBJ whole genome shotgun (WGS) entry which is preliminary data.</text>
</comment>
<reference evidence="2 3" key="1">
    <citation type="submission" date="2018-05" db="EMBL/GenBank/DDBJ databases">
        <title>Amnibacterium sp. M8JJ-5, whole genome shotgun sequence.</title>
        <authorList>
            <person name="Tuo L."/>
        </authorList>
    </citation>
    <scope>NUCLEOTIDE SEQUENCE [LARGE SCALE GENOMIC DNA]</scope>
    <source>
        <strain evidence="2 3">M8JJ-5</strain>
    </source>
</reference>
<dbReference type="InterPro" id="IPR016181">
    <property type="entry name" value="Acyl_CoA_acyltransferase"/>
</dbReference>
<proteinExistence type="predicted"/>
<dbReference type="GO" id="GO:0016747">
    <property type="term" value="F:acyltransferase activity, transferring groups other than amino-acyl groups"/>
    <property type="evidence" value="ECO:0007669"/>
    <property type="project" value="InterPro"/>
</dbReference>
<gene>
    <name evidence="2" type="ORF">DDQ50_12195</name>
</gene>
<evidence type="ECO:0000313" key="3">
    <source>
        <dbReference type="Proteomes" id="UP000244893"/>
    </source>
</evidence>
<dbReference type="Proteomes" id="UP000244893">
    <property type="component" value="Unassembled WGS sequence"/>
</dbReference>
<protein>
    <submittedName>
        <fullName evidence="2">GNAT family N-acetyltransferase</fullName>
    </submittedName>
</protein>
<evidence type="ECO:0000259" key="1">
    <source>
        <dbReference type="PROSITE" id="PS51186"/>
    </source>
</evidence>
<dbReference type="Gene3D" id="3.40.630.30">
    <property type="match status" value="1"/>
</dbReference>
<dbReference type="SUPFAM" id="SSF55729">
    <property type="entry name" value="Acyl-CoA N-acyltransferases (Nat)"/>
    <property type="match status" value="1"/>
</dbReference>
<dbReference type="EMBL" id="QEOP01000002">
    <property type="protein sequence ID" value="PVZ94921.1"/>
    <property type="molecule type" value="Genomic_DNA"/>
</dbReference>
<dbReference type="OrthoDB" id="9796171at2"/>
<dbReference type="Pfam" id="PF13673">
    <property type="entry name" value="Acetyltransf_10"/>
    <property type="match status" value="1"/>
</dbReference>
<keyword evidence="2" id="KW-0808">Transferase</keyword>
<keyword evidence="3" id="KW-1185">Reference proteome</keyword>
<feature type="domain" description="N-acetyltransferase" evidence="1">
    <location>
        <begin position="1"/>
        <end position="134"/>
    </location>
</feature>
<dbReference type="AlphaFoldDB" id="A0A2V1HRG6"/>
<accession>A0A2V1HRG6</accession>